<accession>A0AAJ0B991</accession>
<comment type="caution">
    <text evidence="3">The sequence shown here is derived from an EMBL/GenBank/DDBJ whole genome shotgun (WGS) entry which is preliminary data.</text>
</comment>
<proteinExistence type="predicted"/>
<keyword evidence="4" id="KW-1185">Reference proteome</keyword>
<evidence type="ECO:0000313" key="3">
    <source>
        <dbReference type="EMBL" id="KAK1754044.1"/>
    </source>
</evidence>
<organism evidence="3 4">
    <name type="scientific">Echria macrotheca</name>
    <dbReference type="NCBI Taxonomy" id="438768"/>
    <lineage>
        <taxon>Eukaryota</taxon>
        <taxon>Fungi</taxon>
        <taxon>Dikarya</taxon>
        <taxon>Ascomycota</taxon>
        <taxon>Pezizomycotina</taxon>
        <taxon>Sordariomycetes</taxon>
        <taxon>Sordariomycetidae</taxon>
        <taxon>Sordariales</taxon>
        <taxon>Schizotheciaceae</taxon>
        <taxon>Echria</taxon>
    </lineage>
</organism>
<feature type="signal peptide" evidence="2">
    <location>
        <begin position="1"/>
        <end position="20"/>
    </location>
</feature>
<evidence type="ECO:0000256" key="2">
    <source>
        <dbReference type="SAM" id="SignalP"/>
    </source>
</evidence>
<keyword evidence="2" id="KW-0732">Signal</keyword>
<evidence type="ECO:0000313" key="4">
    <source>
        <dbReference type="Proteomes" id="UP001239445"/>
    </source>
</evidence>
<feature type="compositionally biased region" description="Low complexity" evidence="1">
    <location>
        <begin position="277"/>
        <end position="301"/>
    </location>
</feature>
<feature type="chain" id="PRO_5042600382" evidence="2">
    <location>
        <begin position="21"/>
        <end position="355"/>
    </location>
</feature>
<evidence type="ECO:0000256" key="1">
    <source>
        <dbReference type="SAM" id="MobiDB-lite"/>
    </source>
</evidence>
<sequence>MQIRAATILISSLLALAAQATPIQAENAGGQVEVRAPESQPDTTLVKRGFWTVYLYSTFNCNTSGSQGGYSSNGNFGCTGTNSASVDFDPQGCTARFYSDGGCRNEIFRISGTEQCKSSGGACVWSSREVPLPLWLPEAQTSTPIINPKTQIDKMASEYDPAARRAQVLEMLVRPTIEGGAGLTETAAEYELKQVFFEVCGDLFWAGMLDDFPWEEDYRDPQPGPLAESYNIYYTQKVHFNHVERRFEMEKRWWNIGREPRTTQPQKAENPAPPQTAQNAVPPQKAQNPAPQKAQNLAPQKTQNPAPQSGSPADDHINAFGKRIAAVSNQEDEGGMKKRQAQHPVLYKHFGKPLL</sequence>
<feature type="compositionally biased region" description="Polar residues" evidence="1">
    <location>
        <begin position="302"/>
        <end position="311"/>
    </location>
</feature>
<name>A0AAJ0B991_9PEZI</name>
<feature type="region of interest" description="Disordered" evidence="1">
    <location>
        <begin position="258"/>
        <end position="343"/>
    </location>
</feature>
<gene>
    <name evidence="3" type="ORF">QBC47DRAFT_362033</name>
</gene>
<dbReference type="EMBL" id="MU839836">
    <property type="protein sequence ID" value="KAK1754044.1"/>
    <property type="molecule type" value="Genomic_DNA"/>
</dbReference>
<dbReference type="Proteomes" id="UP001239445">
    <property type="component" value="Unassembled WGS sequence"/>
</dbReference>
<reference evidence="3" key="1">
    <citation type="submission" date="2023-06" db="EMBL/GenBank/DDBJ databases">
        <title>Genome-scale phylogeny and comparative genomics of the fungal order Sordariales.</title>
        <authorList>
            <consortium name="Lawrence Berkeley National Laboratory"/>
            <person name="Hensen N."/>
            <person name="Bonometti L."/>
            <person name="Westerberg I."/>
            <person name="Brannstrom I.O."/>
            <person name="Guillou S."/>
            <person name="Cros-Aarteil S."/>
            <person name="Calhoun S."/>
            <person name="Haridas S."/>
            <person name="Kuo A."/>
            <person name="Mondo S."/>
            <person name="Pangilinan J."/>
            <person name="Riley R."/>
            <person name="Labutti K."/>
            <person name="Andreopoulos B."/>
            <person name="Lipzen A."/>
            <person name="Chen C."/>
            <person name="Yanf M."/>
            <person name="Daum C."/>
            <person name="Ng V."/>
            <person name="Clum A."/>
            <person name="Steindorff A."/>
            <person name="Ohm R."/>
            <person name="Martin F."/>
            <person name="Silar P."/>
            <person name="Natvig D."/>
            <person name="Lalanne C."/>
            <person name="Gautier V."/>
            <person name="Ament-Velasquez S.L."/>
            <person name="Kruys A."/>
            <person name="Hutchinson M.I."/>
            <person name="Powell A.J."/>
            <person name="Barry K."/>
            <person name="Miller A.N."/>
            <person name="Grigoriev I.V."/>
            <person name="Debuchy R."/>
            <person name="Gladieux P."/>
            <person name="Thoren M.H."/>
            <person name="Johannesson H."/>
        </authorList>
    </citation>
    <scope>NUCLEOTIDE SEQUENCE</scope>
    <source>
        <strain evidence="3">PSN4</strain>
    </source>
</reference>
<protein>
    <submittedName>
        <fullName evidence="3">Uncharacterized protein</fullName>
    </submittedName>
</protein>
<dbReference type="AlphaFoldDB" id="A0AAJ0B991"/>